<evidence type="ECO:0000256" key="6">
    <source>
        <dbReference type="ARBA" id="ARBA00023015"/>
    </source>
</evidence>
<feature type="compositionally biased region" description="Low complexity" evidence="12">
    <location>
        <begin position="52"/>
        <end position="63"/>
    </location>
</feature>
<feature type="region of interest" description="Disordered" evidence="12">
    <location>
        <begin position="502"/>
        <end position="530"/>
    </location>
</feature>
<dbReference type="SMART" id="SM00401">
    <property type="entry name" value="ZnF_GATA"/>
    <property type="match status" value="2"/>
</dbReference>
<dbReference type="GO" id="GO:0005634">
    <property type="term" value="C:nucleus"/>
    <property type="evidence" value="ECO:0007669"/>
    <property type="project" value="UniProtKB-SubCell"/>
</dbReference>
<evidence type="ECO:0000256" key="1">
    <source>
        <dbReference type="ARBA" id="ARBA00004123"/>
    </source>
</evidence>
<dbReference type="GO" id="GO:0000978">
    <property type="term" value="F:RNA polymerase II cis-regulatory region sequence-specific DNA binding"/>
    <property type="evidence" value="ECO:0007669"/>
    <property type="project" value="TreeGrafter"/>
</dbReference>
<evidence type="ECO:0000313" key="15">
    <source>
        <dbReference type="Proteomes" id="UP001152799"/>
    </source>
</evidence>
<proteinExistence type="predicted"/>
<dbReference type="GO" id="GO:0045944">
    <property type="term" value="P:positive regulation of transcription by RNA polymerase II"/>
    <property type="evidence" value="ECO:0007669"/>
    <property type="project" value="TreeGrafter"/>
</dbReference>
<dbReference type="GO" id="GO:0000122">
    <property type="term" value="P:negative regulation of transcription by RNA polymerase II"/>
    <property type="evidence" value="ECO:0007669"/>
    <property type="project" value="TreeGrafter"/>
</dbReference>
<dbReference type="EMBL" id="OU892281">
    <property type="protein sequence ID" value="CAG9768831.1"/>
    <property type="molecule type" value="Genomic_DNA"/>
</dbReference>
<comment type="subcellular location">
    <subcellularLocation>
        <location evidence="1">Nucleus</location>
    </subcellularLocation>
</comment>
<name>A0A9N9MPC5_9CUCU</name>
<keyword evidence="9" id="KW-0804">Transcription</keyword>
<dbReference type="GO" id="GO:0045165">
    <property type="term" value="P:cell fate commitment"/>
    <property type="evidence" value="ECO:0007669"/>
    <property type="project" value="TreeGrafter"/>
</dbReference>
<evidence type="ECO:0000256" key="12">
    <source>
        <dbReference type="SAM" id="MobiDB-lite"/>
    </source>
</evidence>
<evidence type="ECO:0000256" key="4">
    <source>
        <dbReference type="ARBA" id="ARBA00022771"/>
    </source>
</evidence>
<keyword evidence="7" id="KW-0238">DNA-binding</keyword>
<protein>
    <recommendedName>
        <fullName evidence="13">GATA-type domain-containing protein</fullName>
    </recommendedName>
</protein>
<gene>
    <name evidence="14" type="ORF">CEUTPL_LOCUS9352</name>
</gene>
<evidence type="ECO:0000256" key="8">
    <source>
        <dbReference type="ARBA" id="ARBA00023159"/>
    </source>
</evidence>
<evidence type="ECO:0000256" key="10">
    <source>
        <dbReference type="ARBA" id="ARBA00023242"/>
    </source>
</evidence>
<dbReference type="InterPro" id="IPR039355">
    <property type="entry name" value="Transcription_factor_GATA"/>
</dbReference>
<sequence length="546" mass="60020">MKTKSGGADYQQQQRLYDVQYRDDHQQQQQQCSSTRPTQYSPASHHERAELSPATSRPTSPSPLEFPIYQQSTEPEQDNNYLIRGDGTYFRLDEVHLEETPTGTFLQLGEHTNGVSPHQSEATPSPGSPHRGTAFTNLSLQGEGHQQQSIIEPAAAQLTQLTSHISYATGGLESSIANSIYARNTGYNGSTMHYYNTGSPEMHGQNQIWSNTGVNASTGLLTDEYKAATAAANASLPAFNRVPTFQTTPTRTPTYSAMGYQDYSYADPNGSYISPATTPRNRMSAAGTLSAIAPGTTAEYFTEGRECVNCGAIDTPLWRRDGTGHYLCNACGLYHKMNGMNRPLVKQPRRMSASRRAGLTCTNCQTTTTSLWRRNAHGEPVCNACGLYFKLHSVNRPLSMKKDTIQTRKRKPKGSKSGGQVGNMGNNGRGLNGRIKTEKQIKIETSPLDTFQLSHLQHTSTGFMYPTQPHQRLSPYSSQSPQNLCTQADYYNGMLPHTATPSPLSTASDIHSDSPHSPMYVNNNNNNDSKVIMDNIERPTVVSLTS</sequence>
<evidence type="ECO:0000313" key="14">
    <source>
        <dbReference type="EMBL" id="CAG9768831.1"/>
    </source>
</evidence>
<dbReference type="GO" id="GO:0008270">
    <property type="term" value="F:zinc ion binding"/>
    <property type="evidence" value="ECO:0007669"/>
    <property type="project" value="UniProtKB-KW"/>
</dbReference>
<keyword evidence="6" id="KW-0805">Transcription regulation</keyword>
<evidence type="ECO:0000256" key="11">
    <source>
        <dbReference type="PROSITE-ProRule" id="PRU00094"/>
    </source>
</evidence>
<feature type="region of interest" description="Disordered" evidence="12">
    <location>
        <begin position="1"/>
        <end position="67"/>
    </location>
</feature>
<dbReference type="PRINTS" id="PR00619">
    <property type="entry name" value="GATAZNFINGER"/>
</dbReference>
<feature type="domain" description="GATA-type" evidence="13">
    <location>
        <begin position="301"/>
        <end position="355"/>
    </location>
</feature>
<keyword evidence="3" id="KW-0677">Repeat</keyword>
<dbReference type="SUPFAM" id="SSF57716">
    <property type="entry name" value="Glucocorticoid receptor-like (DNA-binding domain)"/>
    <property type="match status" value="2"/>
</dbReference>
<dbReference type="FunFam" id="3.30.50.10:FF:000001">
    <property type="entry name" value="GATA transcription factor (GATAd)"/>
    <property type="match status" value="1"/>
</dbReference>
<dbReference type="FunFam" id="3.30.50.10:FF:000032">
    <property type="entry name" value="Transcription factor GATA-3"/>
    <property type="match status" value="1"/>
</dbReference>
<feature type="compositionally biased region" description="Polar residues" evidence="12">
    <location>
        <begin position="32"/>
        <end position="42"/>
    </location>
</feature>
<keyword evidence="4 11" id="KW-0863">Zinc-finger</keyword>
<evidence type="ECO:0000256" key="7">
    <source>
        <dbReference type="ARBA" id="ARBA00023125"/>
    </source>
</evidence>
<organism evidence="14 15">
    <name type="scientific">Ceutorhynchus assimilis</name>
    <name type="common">cabbage seed weevil</name>
    <dbReference type="NCBI Taxonomy" id="467358"/>
    <lineage>
        <taxon>Eukaryota</taxon>
        <taxon>Metazoa</taxon>
        <taxon>Ecdysozoa</taxon>
        <taxon>Arthropoda</taxon>
        <taxon>Hexapoda</taxon>
        <taxon>Insecta</taxon>
        <taxon>Pterygota</taxon>
        <taxon>Neoptera</taxon>
        <taxon>Endopterygota</taxon>
        <taxon>Coleoptera</taxon>
        <taxon>Polyphaga</taxon>
        <taxon>Cucujiformia</taxon>
        <taxon>Curculionidae</taxon>
        <taxon>Ceutorhynchinae</taxon>
        <taxon>Ceutorhynchus</taxon>
    </lineage>
</organism>
<dbReference type="Proteomes" id="UP001152799">
    <property type="component" value="Chromosome 5"/>
</dbReference>
<keyword evidence="10" id="KW-0539">Nucleus</keyword>
<dbReference type="GO" id="GO:0000981">
    <property type="term" value="F:DNA-binding transcription factor activity, RNA polymerase II-specific"/>
    <property type="evidence" value="ECO:0007669"/>
    <property type="project" value="TreeGrafter"/>
</dbReference>
<accession>A0A9N9MPC5</accession>
<evidence type="ECO:0000259" key="13">
    <source>
        <dbReference type="PROSITE" id="PS50114"/>
    </source>
</evidence>
<dbReference type="AlphaFoldDB" id="A0A9N9MPC5"/>
<evidence type="ECO:0000256" key="5">
    <source>
        <dbReference type="ARBA" id="ARBA00022833"/>
    </source>
</evidence>
<dbReference type="InterPro" id="IPR013088">
    <property type="entry name" value="Znf_NHR/GATA"/>
</dbReference>
<evidence type="ECO:0000256" key="2">
    <source>
        <dbReference type="ARBA" id="ARBA00022723"/>
    </source>
</evidence>
<dbReference type="Gene3D" id="3.30.50.10">
    <property type="entry name" value="Erythroid Transcription Factor GATA-1, subunit A"/>
    <property type="match status" value="2"/>
</dbReference>
<dbReference type="PROSITE" id="PS00344">
    <property type="entry name" value="GATA_ZN_FINGER_1"/>
    <property type="match status" value="2"/>
</dbReference>
<dbReference type="InterPro" id="IPR000679">
    <property type="entry name" value="Znf_GATA"/>
</dbReference>
<evidence type="ECO:0000256" key="3">
    <source>
        <dbReference type="ARBA" id="ARBA00022737"/>
    </source>
</evidence>
<evidence type="ECO:0000256" key="9">
    <source>
        <dbReference type="ARBA" id="ARBA00023163"/>
    </source>
</evidence>
<dbReference type="OrthoDB" id="515401at2759"/>
<feature type="region of interest" description="Disordered" evidence="12">
    <location>
        <begin position="111"/>
        <end position="136"/>
    </location>
</feature>
<keyword evidence="2" id="KW-0479">Metal-binding</keyword>
<feature type="domain" description="GATA-type" evidence="13">
    <location>
        <begin position="355"/>
        <end position="408"/>
    </location>
</feature>
<keyword evidence="8" id="KW-0010">Activator</keyword>
<dbReference type="PROSITE" id="PS50114">
    <property type="entry name" value="GATA_ZN_FINGER_2"/>
    <property type="match status" value="2"/>
</dbReference>
<dbReference type="CDD" id="cd00202">
    <property type="entry name" value="ZnF_GATA"/>
    <property type="match status" value="2"/>
</dbReference>
<keyword evidence="5" id="KW-0862">Zinc</keyword>
<feature type="compositionally biased region" description="Polar residues" evidence="12">
    <location>
        <begin position="113"/>
        <end position="125"/>
    </location>
</feature>
<reference evidence="14" key="1">
    <citation type="submission" date="2022-01" db="EMBL/GenBank/DDBJ databases">
        <authorList>
            <person name="King R."/>
        </authorList>
    </citation>
    <scope>NUCLEOTIDE SEQUENCE</scope>
</reference>
<feature type="region of interest" description="Disordered" evidence="12">
    <location>
        <begin position="403"/>
        <end position="432"/>
    </location>
</feature>
<dbReference type="Pfam" id="PF00320">
    <property type="entry name" value="GATA"/>
    <property type="match status" value="2"/>
</dbReference>
<feature type="compositionally biased region" description="Gly residues" evidence="12">
    <location>
        <begin position="416"/>
        <end position="431"/>
    </location>
</feature>
<dbReference type="PANTHER" id="PTHR10071:SF337">
    <property type="entry name" value="GATA-BINDING FACTOR A"/>
    <property type="match status" value="1"/>
</dbReference>
<dbReference type="PANTHER" id="PTHR10071">
    <property type="entry name" value="TRANSCRIPTION FACTOR GATA FAMILY MEMBER"/>
    <property type="match status" value="1"/>
</dbReference>
<keyword evidence="15" id="KW-1185">Reference proteome</keyword>